<dbReference type="GO" id="GO:0004673">
    <property type="term" value="F:protein histidine kinase activity"/>
    <property type="evidence" value="ECO:0007669"/>
    <property type="project" value="UniProtKB-EC"/>
</dbReference>
<dbReference type="AlphaFoldDB" id="E4TZP6"/>
<dbReference type="OrthoDB" id="5348717at2"/>
<keyword evidence="3" id="KW-0597">Phosphoprotein</keyword>
<evidence type="ECO:0000256" key="4">
    <source>
        <dbReference type="ARBA" id="ARBA00022679"/>
    </source>
</evidence>
<feature type="transmembrane region" description="Helical" evidence="6">
    <location>
        <begin position="6"/>
        <end position="25"/>
    </location>
</feature>
<dbReference type="EMBL" id="CP002355">
    <property type="protein sequence ID" value="ADR34153.1"/>
    <property type="molecule type" value="Genomic_DNA"/>
</dbReference>
<dbReference type="STRING" id="709032.Sulku_1491"/>
<dbReference type="RefSeq" id="WP_013460350.1">
    <property type="nucleotide sequence ID" value="NC_014762.1"/>
</dbReference>
<keyword evidence="9" id="KW-1185">Reference proteome</keyword>
<dbReference type="PRINTS" id="PR00344">
    <property type="entry name" value="BCTRLSENSOR"/>
</dbReference>
<dbReference type="InterPro" id="IPR005467">
    <property type="entry name" value="His_kinase_dom"/>
</dbReference>
<keyword evidence="6" id="KW-0812">Transmembrane</keyword>
<dbReference type="InterPro" id="IPR003594">
    <property type="entry name" value="HATPase_dom"/>
</dbReference>
<reference evidence="8 9" key="1">
    <citation type="journal article" date="2012" name="Stand. Genomic Sci.">
        <title>Complete genome sequence of the sulfur compounds oxidizing chemolithoautotroph Sulfuricurvum kujiense type strain (YK-1(T)).</title>
        <authorList>
            <person name="Han C."/>
            <person name="Kotsyurbenko O."/>
            <person name="Chertkov O."/>
            <person name="Held B."/>
            <person name="Lapidus A."/>
            <person name="Nolan M."/>
            <person name="Lucas S."/>
            <person name="Hammon N."/>
            <person name="Deshpande S."/>
            <person name="Cheng J.F."/>
            <person name="Tapia R."/>
            <person name="Goodwin L.A."/>
            <person name="Pitluck S."/>
            <person name="Liolios K."/>
            <person name="Pagani I."/>
            <person name="Ivanova N."/>
            <person name="Mavromatis K."/>
            <person name="Mikhailova N."/>
            <person name="Pati A."/>
            <person name="Chen A."/>
            <person name="Palaniappan K."/>
            <person name="Land M."/>
            <person name="Hauser L."/>
            <person name="Chang Y.J."/>
            <person name="Jeffries C.D."/>
            <person name="Brambilla E.M."/>
            <person name="Rohde M."/>
            <person name="Spring S."/>
            <person name="Sikorski J."/>
            <person name="Goker M."/>
            <person name="Woyke T."/>
            <person name="Bristow J."/>
            <person name="Eisen J.A."/>
            <person name="Markowitz V."/>
            <person name="Hugenholtz P."/>
            <person name="Kyrpides N.C."/>
            <person name="Klenk H.P."/>
            <person name="Detter J.C."/>
        </authorList>
    </citation>
    <scope>NUCLEOTIDE SEQUENCE [LARGE SCALE GENOMIC DNA]</scope>
    <source>
        <strain evidence="9">ATCC BAA-921 / DSM 16994 / JCM 11577 / YK-1</strain>
    </source>
</reference>
<evidence type="ECO:0000256" key="1">
    <source>
        <dbReference type="ARBA" id="ARBA00000085"/>
    </source>
</evidence>
<evidence type="ECO:0000256" key="6">
    <source>
        <dbReference type="SAM" id="Phobius"/>
    </source>
</evidence>
<dbReference type="KEGG" id="sku:Sulku_1491"/>
<accession>E4TZP6</accession>
<feature type="domain" description="Histidine kinase" evidence="7">
    <location>
        <begin position="573"/>
        <end position="709"/>
    </location>
</feature>
<sequence>MRKYYYGAVAFYLIALLSYITYQYTSQRSELIAKIDQKLIRCASVTDQFLPSSLHTPDMNAESISPEQDTRNRIALSRFSQSMNVKYVYSFILEDGKVYFTSSSATPQELKSGEDISYYFDEYTEITPLLLEAFKTRQMQFEESSDQWGHFRSVYLPHVSPSGRVYITGSDMEISDIDAQLHDLLINAFIDTLFYTFILIPFFIAYRMHNMTIQNELSRLVDERTADLKERSVAVKRLLDNANQGFLTFSTSLSVENEYSHKCLEIFGESIDGKPISELLYPEETQKRDFLEQTIQAVFNEEDEVKVEAILSLLQQEFIIRHKLIQVSYNRIEPNRLMLILTDITDKKNLEINVERERNRLKMIVAVISNSDEFFELLDEYQSFLSRRSGFVNIDHTPFQNLTELYRLIHTYKGLFAQKDFITTPQGLHKVESRFSVWLQDETISNETIQAMLTKIDFESWLKKDIDVLRETLGDDFMDKKSTITIDDETFEILHGKIKELIETQPDECHELSELLEDIRKLKYKPIGEYFASLPKYVEMISERLEKSLKPMDVSDTTNISVGEEFKPFAKSLIHVIRNSVDHGIETPEERVENGKDEYGTILLSITDTEESVVIEISDDGRGINKEKLKQKALERGCKTLLELENDSAVFELMFEDFLSTKDEISDLSGRGVGLASVRSEVLKLGGSYSVVSEQGKGCRFIFSIPKKSLVRDEDEK</sequence>
<comment type="catalytic activity">
    <reaction evidence="1">
        <text>ATP + protein L-histidine = ADP + protein N-phospho-L-histidine.</text>
        <dbReference type="EC" id="2.7.13.3"/>
    </reaction>
</comment>
<dbReference type="FunFam" id="3.30.565.10:FF:000016">
    <property type="entry name" value="Chemotaxis protein CheA, putative"/>
    <property type="match status" value="1"/>
</dbReference>
<evidence type="ECO:0000256" key="2">
    <source>
        <dbReference type="ARBA" id="ARBA00012438"/>
    </source>
</evidence>
<dbReference type="eggNOG" id="COG0643">
    <property type="taxonomic scope" value="Bacteria"/>
</dbReference>
<gene>
    <name evidence="8" type="ordered locus">Sulku_1491</name>
</gene>
<dbReference type="InterPro" id="IPR036890">
    <property type="entry name" value="HATPase_C_sf"/>
</dbReference>
<keyword evidence="4" id="KW-0808">Transferase</keyword>
<dbReference type="PROSITE" id="PS50109">
    <property type="entry name" value="HIS_KIN"/>
    <property type="match status" value="1"/>
</dbReference>
<dbReference type="PANTHER" id="PTHR43395">
    <property type="entry name" value="SENSOR HISTIDINE KINASE CHEA"/>
    <property type="match status" value="1"/>
</dbReference>
<keyword evidence="5 8" id="KW-0418">Kinase</keyword>
<dbReference type="HOGENOM" id="CLU_020571_0_0_7"/>
<organism evidence="8 9">
    <name type="scientific">Sulfuricurvum kujiense (strain ATCC BAA-921 / DSM 16994 / JCM 11577 / YK-1)</name>
    <dbReference type="NCBI Taxonomy" id="709032"/>
    <lineage>
        <taxon>Bacteria</taxon>
        <taxon>Pseudomonadati</taxon>
        <taxon>Campylobacterota</taxon>
        <taxon>Epsilonproteobacteria</taxon>
        <taxon>Campylobacterales</taxon>
        <taxon>Sulfurimonadaceae</taxon>
        <taxon>Sulfuricurvum</taxon>
    </lineage>
</organism>
<dbReference type="Pfam" id="PF02518">
    <property type="entry name" value="HATPase_c"/>
    <property type="match status" value="1"/>
</dbReference>
<keyword evidence="6" id="KW-1133">Transmembrane helix</keyword>
<dbReference type="InterPro" id="IPR051315">
    <property type="entry name" value="Bact_Chemotaxis_CheA"/>
</dbReference>
<evidence type="ECO:0000313" key="8">
    <source>
        <dbReference type="EMBL" id="ADR34153.1"/>
    </source>
</evidence>
<dbReference type="SMART" id="SM00387">
    <property type="entry name" value="HATPase_c"/>
    <property type="match status" value="1"/>
</dbReference>
<proteinExistence type="predicted"/>
<evidence type="ECO:0000259" key="7">
    <source>
        <dbReference type="PROSITE" id="PS50109"/>
    </source>
</evidence>
<dbReference type="PANTHER" id="PTHR43395:SF10">
    <property type="entry name" value="CHEMOTAXIS PROTEIN CHEA"/>
    <property type="match status" value="1"/>
</dbReference>
<dbReference type="SUPFAM" id="SSF55874">
    <property type="entry name" value="ATPase domain of HSP90 chaperone/DNA topoisomerase II/histidine kinase"/>
    <property type="match status" value="1"/>
</dbReference>
<dbReference type="Proteomes" id="UP000008721">
    <property type="component" value="Chromosome"/>
</dbReference>
<keyword evidence="6" id="KW-0472">Membrane</keyword>
<dbReference type="Gene3D" id="3.30.565.10">
    <property type="entry name" value="Histidine kinase-like ATPase, C-terminal domain"/>
    <property type="match status" value="1"/>
</dbReference>
<evidence type="ECO:0000256" key="3">
    <source>
        <dbReference type="ARBA" id="ARBA00022553"/>
    </source>
</evidence>
<evidence type="ECO:0000313" key="9">
    <source>
        <dbReference type="Proteomes" id="UP000008721"/>
    </source>
</evidence>
<feature type="transmembrane region" description="Helical" evidence="6">
    <location>
        <begin position="184"/>
        <end position="206"/>
    </location>
</feature>
<dbReference type="InterPro" id="IPR004358">
    <property type="entry name" value="Sig_transdc_His_kin-like_C"/>
</dbReference>
<dbReference type="EC" id="2.7.13.3" evidence="2"/>
<name>E4TZP6_SULKY</name>
<protein>
    <recommendedName>
        <fullName evidence="2">histidine kinase</fullName>
        <ecNumber evidence="2">2.7.13.3</ecNumber>
    </recommendedName>
</protein>
<evidence type="ECO:0000256" key="5">
    <source>
        <dbReference type="ARBA" id="ARBA00022777"/>
    </source>
</evidence>